<gene>
    <name evidence="1" type="ORF">BC936DRAFT_148745</name>
</gene>
<protein>
    <submittedName>
        <fullName evidence="1">Uncharacterized protein</fullName>
    </submittedName>
</protein>
<evidence type="ECO:0000313" key="1">
    <source>
        <dbReference type="EMBL" id="RUP51330.1"/>
    </source>
</evidence>
<sequence>MDPLPLEITVEVIEYLKEDRRTLMKLASVNRTFCKHVRPLLFTKAKISLRHRLKNLKRYLCQDSEFARVMATECKYLCISYFDSFTSRTWEELGIVLEHLPNLTTFEISNSHTIRESQSLEMGLLLPNVTHLIFNHCDAGCRVIDTTSVSQRIPTKKECFVNVTHLTITRSSMLLDESMRVILIRLPNLTHFCLDHPDYYWDMGYHSVIYPLAEFSHKVRSLRFNLPMRADRLSDFLRYILTVRAGGIVFSPLEELEVEIAHISTYEHVYTRCRQLKRLTLRAFPNNRDQRELAYVERLVITRLLLGLGEGPTPEKPKTNNGHFQHLDRLVIRDCDPEVLYSGELFGFNDHPGVTVTARPPNSANPFFLDIEFDQEAIAALRSYFSPSHPQSSSLRLHKRLLVGQQQRNDQDHLQQLARSGRAEERRQNAMLKYSKVRITNITTYEKAKKHSVEREKLVKEQERKYKETQKTKNVRALITARERVEVLRKKGELPVQTHGQTVLPDDVREAIERVKGGKHF</sequence>
<dbReference type="EMBL" id="RBNI01000796">
    <property type="protein sequence ID" value="RUP51330.1"/>
    <property type="molecule type" value="Genomic_DNA"/>
</dbReference>
<keyword evidence="2" id="KW-1185">Reference proteome</keyword>
<comment type="caution">
    <text evidence="1">The sequence shown here is derived from an EMBL/GenBank/DDBJ whole genome shotgun (WGS) entry which is preliminary data.</text>
</comment>
<dbReference type="InterPro" id="IPR032675">
    <property type="entry name" value="LRR_dom_sf"/>
</dbReference>
<dbReference type="SUPFAM" id="SSF52047">
    <property type="entry name" value="RNI-like"/>
    <property type="match status" value="1"/>
</dbReference>
<dbReference type="Gene3D" id="3.80.10.10">
    <property type="entry name" value="Ribonuclease Inhibitor"/>
    <property type="match status" value="1"/>
</dbReference>
<proteinExistence type="predicted"/>
<dbReference type="Proteomes" id="UP000268093">
    <property type="component" value="Unassembled WGS sequence"/>
</dbReference>
<accession>A0A433DKE5</accession>
<reference evidence="1 2" key="1">
    <citation type="journal article" date="2018" name="New Phytol.">
        <title>Phylogenomics of Endogonaceae and evolution of mycorrhizas within Mucoromycota.</title>
        <authorList>
            <person name="Chang Y."/>
            <person name="Desiro A."/>
            <person name="Na H."/>
            <person name="Sandor L."/>
            <person name="Lipzen A."/>
            <person name="Clum A."/>
            <person name="Barry K."/>
            <person name="Grigoriev I.V."/>
            <person name="Martin F.M."/>
            <person name="Stajich J.E."/>
            <person name="Smith M.E."/>
            <person name="Bonito G."/>
            <person name="Spatafora J.W."/>
        </authorList>
    </citation>
    <scope>NUCLEOTIDE SEQUENCE [LARGE SCALE GENOMIC DNA]</scope>
    <source>
        <strain evidence="1 2">GMNB39</strain>
    </source>
</reference>
<name>A0A433DKE5_9FUNG</name>
<organism evidence="1 2">
    <name type="scientific">Jimgerdemannia flammicorona</name>
    <dbReference type="NCBI Taxonomy" id="994334"/>
    <lineage>
        <taxon>Eukaryota</taxon>
        <taxon>Fungi</taxon>
        <taxon>Fungi incertae sedis</taxon>
        <taxon>Mucoromycota</taxon>
        <taxon>Mucoromycotina</taxon>
        <taxon>Endogonomycetes</taxon>
        <taxon>Endogonales</taxon>
        <taxon>Endogonaceae</taxon>
        <taxon>Jimgerdemannia</taxon>
    </lineage>
</organism>
<evidence type="ECO:0000313" key="2">
    <source>
        <dbReference type="Proteomes" id="UP000268093"/>
    </source>
</evidence>
<dbReference type="OrthoDB" id="2324547at2759"/>